<proteinExistence type="predicted"/>
<feature type="domain" description="Phage tail fibre protein N-terminal" evidence="3">
    <location>
        <begin position="10"/>
        <end position="144"/>
    </location>
</feature>
<dbReference type="InterPro" id="IPR037053">
    <property type="entry name" value="Phage_tail_collar_dom_sf"/>
</dbReference>
<dbReference type="InterPro" id="IPR011083">
    <property type="entry name" value="Phage_tail_collar_dom"/>
</dbReference>
<accession>A0A5V6NJC2</accession>
<dbReference type="PANTHER" id="PTHR35191:SF1">
    <property type="entry name" value="PROPHAGE SIDE TAIL FIBER PROTEIN HOMOLOG STFQ-RELATED"/>
    <property type="match status" value="1"/>
</dbReference>
<feature type="region of interest" description="Disordered" evidence="1">
    <location>
        <begin position="383"/>
        <end position="466"/>
    </location>
</feature>
<evidence type="ECO:0000259" key="2">
    <source>
        <dbReference type="Pfam" id="PF07484"/>
    </source>
</evidence>
<evidence type="ECO:0000256" key="1">
    <source>
        <dbReference type="SAM" id="MobiDB-lite"/>
    </source>
</evidence>
<dbReference type="InterPro" id="IPR022225">
    <property type="entry name" value="Phage_tail_fibre_N"/>
</dbReference>
<dbReference type="SUPFAM" id="SSF88874">
    <property type="entry name" value="Receptor-binding domain of short tail fibre protein gp12"/>
    <property type="match status" value="1"/>
</dbReference>
<gene>
    <name evidence="4" type="ORF">DLM27_24985</name>
</gene>
<feature type="compositionally biased region" description="Polar residues" evidence="1">
    <location>
        <begin position="402"/>
        <end position="427"/>
    </location>
</feature>
<dbReference type="Pfam" id="PF07484">
    <property type="entry name" value="Collar"/>
    <property type="match status" value="1"/>
</dbReference>
<dbReference type="Pfam" id="PF12571">
    <property type="entry name" value="Phage_tail_fib"/>
    <property type="match status" value="1"/>
</dbReference>
<evidence type="ECO:0000313" key="4">
    <source>
        <dbReference type="EMBL" id="EBU8136873.1"/>
    </source>
</evidence>
<comment type="caution">
    <text evidence="4">The sequence shown here is derived from an EMBL/GenBank/DDBJ whole genome shotgun (WGS) entry which is preliminary data.</text>
</comment>
<protein>
    <submittedName>
        <fullName evidence="4">Uncharacterized protein</fullName>
    </submittedName>
</protein>
<dbReference type="Proteomes" id="UP000839895">
    <property type="component" value="Unassembled WGS sequence"/>
</dbReference>
<dbReference type="PANTHER" id="PTHR35191">
    <property type="entry name" value="PROPHAGE SIDE TAIL FIBER PROTEIN HOMOLOG STFQ-RELATED"/>
    <property type="match status" value="1"/>
</dbReference>
<dbReference type="AlphaFoldDB" id="A0A5V6NJC2"/>
<feature type="domain" description="Phage tail collar" evidence="2">
    <location>
        <begin position="330"/>
        <end position="377"/>
    </location>
</feature>
<dbReference type="EMBL" id="AAHDIV010000051">
    <property type="protein sequence ID" value="EBU8136873.1"/>
    <property type="molecule type" value="Genomic_DNA"/>
</dbReference>
<dbReference type="InterPro" id="IPR051934">
    <property type="entry name" value="Phage_Tail_Fiber_Structural"/>
</dbReference>
<organism evidence="4 5">
    <name type="scientific">Salmonella enterica subsp. enterica serovar Poona</name>
    <dbReference type="NCBI Taxonomy" id="436295"/>
    <lineage>
        <taxon>Bacteria</taxon>
        <taxon>Pseudomonadati</taxon>
        <taxon>Pseudomonadota</taxon>
        <taxon>Gammaproteobacteria</taxon>
        <taxon>Enterobacterales</taxon>
        <taxon>Enterobacteriaceae</taxon>
        <taxon>Salmonella</taxon>
    </lineage>
</organism>
<evidence type="ECO:0000259" key="3">
    <source>
        <dbReference type="Pfam" id="PF12571"/>
    </source>
</evidence>
<dbReference type="Gene3D" id="3.90.1340.10">
    <property type="entry name" value="Phage tail collar domain"/>
    <property type="match status" value="1"/>
</dbReference>
<evidence type="ECO:0000313" key="5">
    <source>
        <dbReference type="Proteomes" id="UP000839895"/>
    </source>
</evidence>
<sequence>MWILLPGDLMADYYSVITNRGKELEAEALAGGSRIVLTKFVVGDSNGKQLKPDPAQTQLVNETFRGDISGLAASPEQSSQLMATLVLPPEVGGFTVREVGLLTDAGELYAVANCPDIDKPAGGISVNMQFRLAVSDTSDITLNVSTGDGLFLRIDQDLKEIKVRGETAQKVARESIGAVASTSIGFNNGSGWYKIATVVMPQSTSTAVIKLYGGAGYNVGYFEQAAISELVLRAGNGSPVGITATLWRRSPAAANEVAWINTSGDTYDIYINISQHACWLIAQYDYTGNANVTLRSTPEYSATQPASSTNGKTYTLYNSLMPPPDSYPVGAAIAWPSDATPAGYVLMQGQTFDKSAYPLLAIAYPSGVIPDMRGWMIKGKPASGRAVLSQEQDGNKSHTHTARAQDTDLGTKTTSSFDYGTKSTNPTGGHVHNAYGHMDSSGSRSGTDFALADGGPGATSRDTSNSGVHAHTVYIGGHEHTVYIGPHGHVVIVDADGNAETTVKNIAFNYIVRLA</sequence>
<reference evidence="4 5" key="1">
    <citation type="submission" date="2018-05" db="EMBL/GenBank/DDBJ databases">
        <authorList>
            <person name="Ashton P.M."/>
            <person name="Dallman T."/>
            <person name="Nair S."/>
            <person name="De Pinna E."/>
            <person name="Peters T."/>
            <person name="Grant K."/>
        </authorList>
    </citation>
    <scope>NUCLEOTIDE SEQUENCE [LARGE SCALE GENOMIC DNA]</scope>
    <source>
        <strain evidence="4 5">127535</strain>
    </source>
</reference>
<name>A0A5V6NJC2_SALET</name>